<proteinExistence type="inferred from homology"/>
<dbReference type="Proteomes" id="UP000230779">
    <property type="component" value="Unassembled WGS sequence"/>
</dbReference>
<dbReference type="EC" id="3.1.11.6" evidence="6"/>
<dbReference type="Pfam" id="PF02609">
    <property type="entry name" value="Exonuc_VII_S"/>
    <property type="match status" value="1"/>
</dbReference>
<evidence type="ECO:0000256" key="4">
    <source>
        <dbReference type="ARBA" id="ARBA00022801"/>
    </source>
</evidence>
<evidence type="ECO:0000256" key="2">
    <source>
        <dbReference type="ARBA" id="ARBA00022490"/>
    </source>
</evidence>
<dbReference type="PANTHER" id="PTHR34137:SF1">
    <property type="entry name" value="EXODEOXYRIBONUCLEASE 7 SMALL SUBUNIT"/>
    <property type="match status" value="1"/>
</dbReference>
<comment type="function">
    <text evidence="6">Bidirectionally degrades single-stranded DNA into large acid-insoluble oligonucleotides, which are then degraded further into small acid-soluble oligonucleotides.</text>
</comment>
<comment type="catalytic activity">
    <reaction evidence="6">
        <text>Exonucleolytic cleavage in either 5'- to 3'- or 3'- to 5'-direction to yield nucleoside 5'-phosphates.</text>
        <dbReference type="EC" id="3.1.11.6"/>
    </reaction>
</comment>
<dbReference type="PANTHER" id="PTHR34137">
    <property type="entry name" value="EXODEOXYRIBONUCLEASE 7 SMALL SUBUNIT"/>
    <property type="match status" value="1"/>
</dbReference>
<organism evidence="8 9">
    <name type="scientific">Candidatus Kerfeldbacteria bacterium CG_4_10_14_0_8_um_filter_42_10</name>
    <dbReference type="NCBI Taxonomy" id="2014248"/>
    <lineage>
        <taxon>Bacteria</taxon>
        <taxon>Candidatus Kerfeldiibacteriota</taxon>
    </lineage>
</organism>
<comment type="caution">
    <text evidence="8">The sequence shown here is derived from an EMBL/GenBank/DDBJ whole genome shotgun (WGS) entry which is preliminary data.</text>
</comment>
<dbReference type="InterPro" id="IPR003761">
    <property type="entry name" value="Exonuc_VII_S"/>
</dbReference>
<gene>
    <name evidence="6 8" type="primary">xseB</name>
    <name evidence="8" type="ORF">COY66_05670</name>
</gene>
<comment type="subcellular location">
    <subcellularLocation>
        <location evidence="6">Cytoplasm</location>
    </subcellularLocation>
</comment>
<keyword evidence="7" id="KW-0175">Coiled coil</keyword>
<evidence type="ECO:0000256" key="7">
    <source>
        <dbReference type="SAM" id="Coils"/>
    </source>
</evidence>
<dbReference type="GO" id="GO:0006308">
    <property type="term" value="P:DNA catabolic process"/>
    <property type="evidence" value="ECO:0007669"/>
    <property type="project" value="UniProtKB-UniRule"/>
</dbReference>
<feature type="coiled-coil region" evidence="7">
    <location>
        <begin position="41"/>
        <end position="68"/>
    </location>
</feature>
<evidence type="ECO:0000313" key="8">
    <source>
        <dbReference type="EMBL" id="PIY95917.1"/>
    </source>
</evidence>
<dbReference type="HAMAP" id="MF_00337">
    <property type="entry name" value="Exonuc_7_S"/>
    <property type="match status" value="1"/>
</dbReference>
<name>A0A2M7RH76_9BACT</name>
<evidence type="ECO:0000256" key="5">
    <source>
        <dbReference type="ARBA" id="ARBA00022839"/>
    </source>
</evidence>
<accession>A0A2M7RH76</accession>
<evidence type="ECO:0000313" key="9">
    <source>
        <dbReference type="Proteomes" id="UP000230779"/>
    </source>
</evidence>
<dbReference type="NCBIfam" id="TIGR01280">
    <property type="entry name" value="xseB"/>
    <property type="match status" value="1"/>
</dbReference>
<comment type="subunit">
    <text evidence="6">Heterooligomer composed of large and small subunits.</text>
</comment>
<keyword evidence="5 6" id="KW-0269">Exonuclease</keyword>
<dbReference type="GO" id="GO:0009318">
    <property type="term" value="C:exodeoxyribonuclease VII complex"/>
    <property type="evidence" value="ECO:0007669"/>
    <property type="project" value="UniProtKB-UniRule"/>
</dbReference>
<keyword evidence="3 6" id="KW-0540">Nuclease</keyword>
<keyword evidence="4 6" id="KW-0378">Hydrolase</keyword>
<dbReference type="Gene3D" id="1.10.287.1040">
    <property type="entry name" value="Exonuclease VII, small subunit"/>
    <property type="match status" value="1"/>
</dbReference>
<dbReference type="InterPro" id="IPR037004">
    <property type="entry name" value="Exonuc_VII_ssu_sf"/>
</dbReference>
<protein>
    <recommendedName>
        <fullName evidence="6">Exodeoxyribonuclease 7 small subunit</fullName>
        <ecNumber evidence="6">3.1.11.6</ecNumber>
    </recommendedName>
    <alternativeName>
        <fullName evidence="6">Exodeoxyribonuclease VII small subunit</fullName>
        <shortName evidence="6">Exonuclease VII small subunit</shortName>
    </alternativeName>
</protein>
<evidence type="ECO:0000256" key="6">
    <source>
        <dbReference type="HAMAP-Rule" id="MF_00337"/>
    </source>
</evidence>
<dbReference type="GO" id="GO:0008855">
    <property type="term" value="F:exodeoxyribonuclease VII activity"/>
    <property type="evidence" value="ECO:0007669"/>
    <property type="project" value="UniProtKB-UniRule"/>
</dbReference>
<evidence type="ECO:0000256" key="3">
    <source>
        <dbReference type="ARBA" id="ARBA00022722"/>
    </source>
</evidence>
<dbReference type="GO" id="GO:0005829">
    <property type="term" value="C:cytosol"/>
    <property type="evidence" value="ECO:0007669"/>
    <property type="project" value="TreeGrafter"/>
</dbReference>
<keyword evidence="2 6" id="KW-0963">Cytoplasm</keyword>
<comment type="similarity">
    <text evidence="1 6">Belongs to the XseB family.</text>
</comment>
<evidence type="ECO:0000256" key="1">
    <source>
        <dbReference type="ARBA" id="ARBA00009998"/>
    </source>
</evidence>
<dbReference type="AlphaFoldDB" id="A0A2M7RH76"/>
<dbReference type="SUPFAM" id="SSF116842">
    <property type="entry name" value="XseB-like"/>
    <property type="match status" value="1"/>
</dbReference>
<sequence length="71" mass="8304">MKKKTVLKSKLNFAEAFAELEKITEEFENETVDLESGLKKFERGLELASELKARLKEVENKVEIIKKKFEE</sequence>
<reference evidence="8 9" key="1">
    <citation type="submission" date="2017-09" db="EMBL/GenBank/DDBJ databases">
        <title>Depth-based differentiation of microbial function through sediment-hosted aquifers and enrichment of novel symbionts in the deep terrestrial subsurface.</title>
        <authorList>
            <person name="Probst A.J."/>
            <person name="Ladd B."/>
            <person name="Jarett J.K."/>
            <person name="Geller-Mcgrath D.E."/>
            <person name="Sieber C.M."/>
            <person name="Emerson J.B."/>
            <person name="Anantharaman K."/>
            <person name="Thomas B.C."/>
            <person name="Malmstrom R."/>
            <person name="Stieglmeier M."/>
            <person name="Klingl A."/>
            <person name="Woyke T."/>
            <person name="Ryan C.M."/>
            <person name="Banfield J.F."/>
        </authorList>
    </citation>
    <scope>NUCLEOTIDE SEQUENCE [LARGE SCALE GENOMIC DNA]</scope>
    <source>
        <strain evidence="8">CG_4_10_14_0_8_um_filter_42_10</strain>
    </source>
</reference>
<dbReference type="EMBL" id="PFMD01000064">
    <property type="protein sequence ID" value="PIY95917.1"/>
    <property type="molecule type" value="Genomic_DNA"/>
</dbReference>